<reference evidence="3" key="1">
    <citation type="submission" date="2017-02" db="UniProtKB">
        <authorList>
            <consortium name="WormBaseParasite"/>
        </authorList>
    </citation>
    <scope>IDENTIFICATION</scope>
</reference>
<dbReference type="GO" id="GO:0005254">
    <property type="term" value="F:chloride channel activity"/>
    <property type="evidence" value="ECO:0007669"/>
    <property type="project" value="TreeGrafter"/>
</dbReference>
<dbReference type="OMA" id="DEYLMRP"/>
<gene>
    <name evidence="1" type="ORF">NBR_LOCUS12097</name>
</gene>
<dbReference type="PANTHER" id="PTHR43920:SF10">
    <property type="entry name" value="CHLORIDE INTRACELLULAR CHANNEL EXL-1"/>
    <property type="match status" value="1"/>
</dbReference>
<dbReference type="Gene3D" id="1.20.1050.10">
    <property type="match status" value="1"/>
</dbReference>
<keyword evidence="2" id="KW-1185">Reference proteome</keyword>
<dbReference type="Gene3D" id="3.40.30.10">
    <property type="entry name" value="Glutaredoxin"/>
    <property type="match status" value="1"/>
</dbReference>
<dbReference type="Proteomes" id="UP000271162">
    <property type="component" value="Unassembled WGS sequence"/>
</dbReference>
<dbReference type="SUPFAM" id="SSF47616">
    <property type="entry name" value="GST C-terminal domain-like"/>
    <property type="match status" value="1"/>
</dbReference>
<sequence length="266" mass="30557">MTRLTLWLRAGSDGMSCGGDPAAHHLFMLMLWKAELDPSLKFDVKTVNEARPPQEFKDVGLRRTPALQIDEDTAYSVEDEIIEQIDRYGPPRPSTSEADHVTSDIFRAFAFFIKGVQSEPTALLSEFQRIEHYLQENSHRFLCSDQPSHLDCQLLPRLHSIRIASKALNNFDIPSNLSNLWRYMKNGYELECFAKSCASDQLVGFLYNIRHRFYAKVKETYLVKEIVLYWSDRPDTPGLSSSKRAELARQKPYFTRTILTDADASL</sequence>
<evidence type="ECO:0000313" key="1">
    <source>
        <dbReference type="EMBL" id="VDL75686.1"/>
    </source>
</evidence>
<dbReference type="PANTHER" id="PTHR43920">
    <property type="entry name" value="CHLORIDE INTRACELLULAR CHANNEL, ISOFORM A"/>
    <property type="match status" value="1"/>
</dbReference>
<dbReference type="STRING" id="27835.A0A0N4Y7G2"/>
<evidence type="ECO:0000313" key="2">
    <source>
        <dbReference type="Proteomes" id="UP000271162"/>
    </source>
</evidence>
<dbReference type="WBParaSite" id="NBR_0001209601-mRNA-1">
    <property type="protein sequence ID" value="NBR_0001209601-mRNA-1"/>
    <property type="gene ID" value="NBR_0001209601"/>
</dbReference>
<dbReference type="AlphaFoldDB" id="A0A0N4Y7G2"/>
<dbReference type="GO" id="GO:0005737">
    <property type="term" value="C:cytoplasm"/>
    <property type="evidence" value="ECO:0007669"/>
    <property type="project" value="TreeGrafter"/>
</dbReference>
<proteinExistence type="predicted"/>
<reference evidence="1 2" key="2">
    <citation type="submission" date="2018-11" db="EMBL/GenBank/DDBJ databases">
        <authorList>
            <consortium name="Pathogen Informatics"/>
        </authorList>
    </citation>
    <scope>NUCLEOTIDE SEQUENCE [LARGE SCALE GENOMIC DNA]</scope>
</reference>
<organism evidence="3">
    <name type="scientific">Nippostrongylus brasiliensis</name>
    <name type="common">Rat hookworm</name>
    <dbReference type="NCBI Taxonomy" id="27835"/>
    <lineage>
        <taxon>Eukaryota</taxon>
        <taxon>Metazoa</taxon>
        <taxon>Ecdysozoa</taxon>
        <taxon>Nematoda</taxon>
        <taxon>Chromadorea</taxon>
        <taxon>Rhabditida</taxon>
        <taxon>Rhabditina</taxon>
        <taxon>Rhabditomorpha</taxon>
        <taxon>Strongyloidea</taxon>
        <taxon>Heligmosomidae</taxon>
        <taxon>Nippostrongylus</taxon>
    </lineage>
</organism>
<name>A0A0N4Y7G2_NIPBR</name>
<evidence type="ECO:0000313" key="3">
    <source>
        <dbReference type="WBParaSite" id="NBR_0001209601-mRNA-1"/>
    </source>
</evidence>
<protein>
    <submittedName>
        <fullName evidence="3">Chloride intracellular channel exl-1 (inferred by orthology to a C. elegans protein)</fullName>
    </submittedName>
</protein>
<accession>A0A0N4Y7G2</accession>
<dbReference type="InterPro" id="IPR036282">
    <property type="entry name" value="Glutathione-S-Trfase_C_sf"/>
</dbReference>
<dbReference type="EMBL" id="UYSL01020673">
    <property type="protein sequence ID" value="VDL75686.1"/>
    <property type="molecule type" value="Genomic_DNA"/>
</dbReference>
<dbReference type="GO" id="GO:0016324">
    <property type="term" value="C:apical plasma membrane"/>
    <property type="evidence" value="ECO:0007669"/>
    <property type="project" value="TreeGrafter"/>
</dbReference>